<organism evidence="1">
    <name type="scientific">marine metagenome</name>
    <dbReference type="NCBI Taxonomy" id="408172"/>
    <lineage>
        <taxon>unclassified sequences</taxon>
        <taxon>metagenomes</taxon>
        <taxon>ecological metagenomes</taxon>
    </lineage>
</organism>
<dbReference type="EMBL" id="UINC01001242">
    <property type="protein sequence ID" value="SUZ75356.1"/>
    <property type="molecule type" value="Genomic_DNA"/>
</dbReference>
<dbReference type="InterPro" id="IPR003768">
    <property type="entry name" value="ScpA"/>
</dbReference>
<dbReference type="PANTHER" id="PTHR33969:SF2">
    <property type="entry name" value="SEGREGATION AND CONDENSATION PROTEIN A"/>
    <property type="match status" value="1"/>
</dbReference>
<evidence type="ECO:0000313" key="1">
    <source>
        <dbReference type="EMBL" id="SUZ75356.1"/>
    </source>
</evidence>
<dbReference type="AlphaFoldDB" id="A0A381Q7Q0"/>
<proteinExistence type="predicted"/>
<gene>
    <name evidence="1" type="ORF">METZ01_LOCUS28210</name>
</gene>
<dbReference type="PANTHER" id="PTHR33969">
    <property type="entry name" value="SEGREGATION AND CONDENSATION PROTEIN A"/>
    <property type="match status" value="1"/>
</dbReference>
<evidence type="ECO:0008006" key="2">
    <source>
        <dbReference type="Google" id="ProtNLM"/>
    </source>
</evidence>
<protein>
    <recommendedName>
        <fullName evidence="2">Chromosome segregation protein ScpA</fullName>
    </recommendedName>
</protein>
<name>A0A381Q7Q0_9ZZZZ</name>
<reference evidence="1" key="1">
    <citation type="submission" date="2018-05" db="EMBL/GenBank/DDBJ databases">
        <authorList>
            <person name="Lanie J.A."/>
            <person name="Ng W.-L."/>
            <person name="Kazmierczak K.M."/>
            <person name="Andrzejewski T.M."/>
            <person name="Davidsen T.M."/>
            <person name="Wayne K.J."/>
            <person name="Tettelin H."/>
            <person name="Glass J.I."/>
            <person name="Rusch D."/>
            <person name="Podicherti R."/>
            <person name="Tsui H.-C.T."/>
            <person name="Winkler M.E."/>
        </authorList>
    </citation>
    <scope>NUCLEOTIDE SEQUENCE</scope>
</reference>
<accession>A0A381Q7Q0</accession>
<sequence>MDLLLYFIRRDELDIYDIPIGQITKDFVDMIEEWKRLNMLIAGEFIVMAATLMRVKAKMMIPRPELDDEGVIIDPRTELMQQLIDYKRFRDAAEMLGSIAGERSHTVPRQFEQDIKVLDGDEIGTLLRDVTLYDLARVFKEAMENRPVMSQFELNREPIKLEQQKEFLFKYFDGDGRLKFSTLLKNLKTRLEIIVTFLAILDLVREGTCTLEQNDVFDDIELIHLGAVA</sequence>
<dbReference type="InterPro" id="IPR023093">
    <property type="entry name" value="ScpA-like_C"/>
</dbReference>
<dbReference type="Pfam" id="PF02616">
    <property type="entry name" value="SMC_ScpA"/>
    <property type="match status" value="1"/>
</dbReference>
<dbReference type="Gene3D" id="6.10.250.2410">
    <property type="match status" value="1"/>
</dbReference>
<dbReference type="Gene3D" id="1.10.10.580">
    <property type="entry name" value="Structural maintenance of chromosome 1. Chain E"/>
    <property type="match status" value="1"/>
</dbReference>